<evidence type="ECO:0000256" key="1">
    <source>
        <dbReference type="SAM" id="Phobius"/>
    </source>
</evidence>
<keyword evidence="1" id="KW-0812">Transmembrane</keyword>
<protein>
    <submittedName>
        <fullName evidence="2">Uncharacterized protein</fullName>
    </submittedName>
</protein>
<feature type="transmembrane region" description="Helical" evidence="1">
    <location>
        <begin position="57"/>
        <end position="83"/>
    </location>
</feature>
<dbReference type="AlphaFoldDB" id="A0A3N0AFX1"/>
<feature type="transmembrane region" description="Helical" evidence="1">
    <location>
        <begin position="103"/>
        <end position="125"/>
    </location>
</feature>
<evidence type="ECO:0000313" key="3">
    <source>
        <dbReference type="Proteomes" id="UP000267368"/>
    </source>
</evidence>
<accession>A0A3N0AFX1</accession>
<dbReference type="Proteomes" id="UP000267368">
    <property type="component" value="Unassembled WGS sequence"/>
</dbReference>
<sequence>MDLLLPDIPEFLRAVIVVLVATIAMLVAFLAASIICRDSRRRGGERRLAKASVVMGVAAVGEIAVFGVLGAPFAAALGISALVKSSGYRKRTAARSNVYRTGFALGLFGLVSALFSAIVIVAVMLL</sequence>
<dbReference type="RefSeq" id="WP_123197784.1">
    <property type="nucleotide sequence ID" value="NZ_QICB01000002.1"/>
</dbReference>
<name>A0A3N0AFX1_9ACTN</name>
<proteinExistence type="predicted"/>
<reference evidence="3" key="1">
    <citation type="submission" date="2018-05" db="EMBL/GenBank/DDBJ databases">
        <title>Genome Sequencing of selected type strains of the family Eggerthellaceae.</title>
        <authorList>
            <person name="Danylec N."/>
            <person name="Stoll D.A."/>
            <person name="Doetsch A."/>
            <person name="Huch M."/>
        </authorList>
    </citation>
    <scope>NUCLEOTIDE SEQUENCE [LARGE SCALE GENOMIC DNA]</scope>
    <source>
        <strain evidence="3">DSM 17537</strain>
    </source>
</reference>
<keyword evidence="1" id="KW-0472">Membrane</keyword>
<feature type="transmembrane region" description="Helical" evidence="1">
    <location>
        <begin position="12"/>
        <end position="36"/>
    </location>
</feature>
<organism evidence="2 3">
    <name type="scientific">Slackia faecicanis</name>
    <dbReference type="NCBI Taxonomy" id="255723"/>
    <lineage>
        <taxon>Bacteria</taxon>
        <taxon>Bacillati</taxon>
        <taxon>Actinomycetota</taxon>
        <taxon>Coriobacteriia</taxon>
        <taxon>Eggerthellales</taxon>
        <taxon>Eggerthellaceae</taxon>
        <taxon>Slackia</taxon>
    </lineage>
</organism>
<keyword evidence="3" id="KW-1185">Reference proteome</keyword>
<gene>
    <name evidence="2" type="ORF">DMP07_03625</name>
</gene>
<evidence type="ECO:0000313" key="2">
    <source>
        <dbReference type="EMBL" id="RNL20683.1"/>
    </source>
</evidence>
<comment type="caution">
    <text evidence="2">The sequence shown here is derived from an EMBL/GenBank/DDBJ whole genome shotgun (WGS) entry which is preliminary data.</text>
</comment>
<dbReference type="EMBL" id="QICB01000002">
    <property type="protein sequence ID" value="RNL20683.1"/>
    <property type="molecule type" value="Genomic_DNA"/>
</dbReference>
<keyword evidence="1" id="KW-1133">Transmembrane helix</keyword>